<feature type="domain" description="FAD-binding FR-type" evidence="1">
    <location>
        <begin position="1"/>
        <end position="108"/>
    </location>
</feature>
<dbReference type="InterPro" id="IPR017927">
    <property type="entry name" value="FAD-bd_FR_type"/>
</dbReference>
<dbReference type="Gene3D" id="2.40.30.10">
    <property type="entry name" value="Translation factors"/>
    <property type="match status" value="1"/>
</dbReference>
<dbReference type="Gene3D" id="3.40.50.80">
    <property type="entry name" value="Nucleotide-binding domain of ferredoxin-NADP reductase (FNR) module"/>
    <property type="match status" value="1"/>
</dbReference>
<dbReference type="InterPro" id="IPR039261">
    <property type="entry name" value="FNR_nucleotide-bd"/>
</dbReference>
<dbReference type="AlphaFoldDB" id="A0A3M2ISD1"/>
<accession>A0A3M2ISD1</accession>
<dbReference type="SUPFAM" id="SSF63380">
    <property type="entry name" value="Riboflavin synthase domain-like"/>
    <property type="match status" value="1"/>
</dbReference>
<evidence type="ECO:0000313" key="2">
    <source>
        <dbReference type="EMBL" id="RMI04842.1"/>
    </source>
</evidence>
<dbReference type="InterPro" id="IPR013113">
    <property type="entry name" value="SIP_FAD-bd"/>
</dbReference>
<comment type="caution">
    <text evidence="2">The sequence shown here is derived from an EMBL/GenBank/DDBJ whole genome shotgun (WGS) entry which is preliminary data.</text>
</comment>
<dbReference type="Pfam" id="PF04954">
    <property type="entry name" value="SIP"/>
    <property type="match status" value="1"/>
</dbReference>
<evidence type="ECO:0000259" key="1">
    <source>
        <dbReference type="PROSITE" id="PS51384"/>
    </source>
</evidence>
<dbReference type="EMBL" id="RFFI01000127">
    <property type="protein sequence ID" value="RMI04842.1"/>
    <property type="molecule type" value="Genomic_DNA"/>
</dbReference>
<gene>
    <name evidence="2" type="ORF">EBM89_17470</name>
</gene>
<evidence type="ECO:0000313" key="3">
    <source>
        <dbReference type="Proteomes" id="UP000269289"/>
    </source>
</evidence>
<organism evidence="2 3">
    <name type="scientific">Cellulomonas triticagri</name>
    <dbReference type="NCBI Taxonomy" id="2483352"/>
    <lineage>
        <taxon>Bacteria</taxon>
        <taxon>Bacillati</taxon>
        <taxon>Actinomycetota</taxon>
        <taxon>Actinomycetes</taxon>
        <taxon>Micrococcales</taxon>
        <taxon>Cellulomonadaceae</taxon>
        <taxon>Cellulomonas</taxon>
    </lineage>
</organism>
<dbReference type="OrthoDB" id="9814826at2"/>
<name>A0A3M2ISD1_9CELL</name>
<dbReference type="PANTHER" id="PTHR30157">
    <property type="entry name" value="FERRIC REDUCTASE, NADPH-DEPENDENT"/>
    <property type="match status" value="1"/>
</dbReference>
<dbReference type="PROSITE" id="PS51384">
    <property type="entry name" value="FAD_FR"/>
    <property type="match status" value="1"/>
</dbReference>
<reference evidence="2 3" key="1">
    <citation type="submission" date="2018-10" db="EMBL/GenBank/DDBJ databases">
        <title>Isolation, diversity and antifungal activity of actinobacteria from wheat.</title>
        <authorList>
            <person name="Han C."/>
        </authorList>
    </citation>
    <scope>NUCLEOTIDE SEQUENCE [LARGE SCALE GENOMIC DNA]</scope>
    <source>
        <strain evidence="2 3">NEAU-YY56</strain>
    </source>
</reference>
<proteinExistence type="predicted"/>
<dbReference type="Pfam" id="PF08021">
    <property type="entry name" value="FAD_binding_9"/>
    <property type="match status" value="1"/>
</dbReference>
<protein>
    <submittedName>
        <fullName evidence="2">Siderophore-interacting protein</fullName>
    </submittedName>
</protein>
<dbReference type="CDD" id="cd06193">
    <property type="entry name" value="siderophore_interacting"/>
    <property type="match status" value="1"/>
</dbReference>
<keyword evidence="3" id="KW-1185">Reference proteome</keyword>
<dbReference type="GO" id="GO:0016491">
    <property type="term" value="F:oxidoreductase activity"/>
    <property type="evidence" value="ECO:0007669"/>
    <property type="project" value="InterPro"/>
</dbReference>
<dbReference type="InterPro" id="IPR017938">
    <property type="entry name" value="Riboflavin_synthase-like_b-brl"/>
</dbReference>
<dbReference type="InterPro" id="IPR007037">
    <property type="entry name" value="SIP_rossman_dom"/>
</dbReference>
<dbReference type="PANTHER" id="PTHR30157:SF0">
    <property type="entry name" value="NADPH-DEPENDENT FERRIC-CHELATE REDUCTASE"/>
    <property type="match status" value="1"/>
</dbReference>
<dbReference type="Proteomes" id="UP000269289">
    <property type="component" value="Unassembled WGS sequence"/>
</dbReference>
<dbReference type="InterPro" id="IPR039374">
    <property type="entry name" value="SIP_fam"/>
</dbReference>
<sequence>MVRVTFGGPDLADFASTGIGDEYVRLFFPHPGQTDVVVPFVSGDYWDYEEGADPGPMRCYTIRDVPAPGVLVIDFVVHEGGVAAAWALAARPGDVLALNPPRGLYEPPPGITWQLLLADATGLPALARVLELTDPAVRTRAVVEVADAAHRLPLVERPGVDVVWTVGGNGHGPCGLLDAVRASALPEGPGYVWFAGESRVQRAVRKHLRHERGLPAAAYKTVGYWTDKAEEWEATWDGLDADVRARLDALWADPERDPEDVADDVDALYTSVGL</sequence>